<protein>
    <submittedName>
        <fullName evidence="5">Acyltransferase</fullName>
    </submittedName>
</protein>
<evidence type="ECO:0000313" key="5">
    <source>
        <dbReference type="EMBL" id="TGV04409.1"/>
    </source>
</evidence>
<dbReference type="InterPro" id="IPR011004">
    <property type="entry name" value="Trimer_LpxA-like_sf"/>
</dbReference>
<evidence type="ECO:0000256" key="1">
    <source>
        <dbReference type="ARBA" id="ARBA00007274"/>
    </source>
</evidence>
<dbReference type="OrthoDB" id="9812571at2"/>
<sequence>MRLIKKVIRKFSTLFFTKKPIVKERLDQFRELGLIHIGNNSDTKNIHVEIRKRIDNKQFLSIGEESVISGSFFFENENGVISIGDRTFIGGGGKFISINNISIGNDVLISWGCTFMDNNGHSLVWNERKDDVKEWKKGLDENKEGHYKDWSNVQSLPIIIEDKVWIGFEVVILKGVRIGEGAVIGSRSVVTKDVPKWTIMVGNPAQAIREIPENER</sequence>
<evidence type="ECO:0000256" key="3">
    <source>
        <dbReference type="ARBA" id="ARBA00022737"/>
    </source>
</evidence>
<dbReference type="Proteomes" id="UP000307602">
    <property type="component" value="Unassembled WGS sequence"/>
</dbReference>
<reference evidence="5 6" key="1">
    <citation type="submission" date="2019-04" db="EMBL/GenBank/DDBJ databases">
        <authorList>
            <person name="Liu A."/>
        </authorList>
    </citation>
    <scope>NUCLEOTIDE SEQUENCE [LARGE SCALE GENOMIC DNA]</scope>
    <source>
        <strain evidence="5 6">RZ03</strain>
    </source>
</reference>
<name>A0A4S1E1M0_9FLAO</name>
<dbReference type="RefSeq" id="WP_135875145.1">
    <property type="nucleotide sequence ID" value="NZ_SRSO01000002.1"/>
</dbReference>
<organism evidence="5 6">
    <name type="scientific">Flavivirga rizhaonensis</name>
    <dbReference type="NCBI Taxonomy" id="2559571"/>
    <lineage>
        <taxon>Bacteria</taxon>
        <taxon>Pseudomonadati</taxon>
        <taxon>Bacteroidota</taxon>
        <taxon>Flavobacteriia</taxon>
        <taxon>Flavobacteriales</taxon>
        <taxon>Flavobacteriaceae</taxon>
        <taxon>Flavivirga</taxon>
    </lineage>
</organism>
<comment type="similarity">
    <text evidence="1">Belongs to the transferase hexapeptide repeat family.</text>
</comment>
<evidence type="ECO:0000256" key="2">
    <source>
        <dbReference type="ARBA" id="ARBA00022679"/>
    </source>
</evidence>
<dbReference type="GO" id="GO:0005829">
    <property type="term" value="C:cytosol"/>
    <property type="evidence" value="ECO:0007669"/>
    <property type="project" value="TreeGrafter"/>
</dbReference>
<dbReference type="InterPro" id="IPR051159">
    <property type="entry name" value="Hexapeptide_acetyltransf"/>
</dbReference>
<dbReference type="AlphaFoldDB" id="A0A4S1E1M0"/>
<dbReference type="SUPFAM" id="SSF51161">
    <property type="entry name" value="Trimeric LpxA-like enzymes"/>
    <property type="match status" value="1"/>
</dbReference>
<accession>A0A4S1E1M0</accession>
<dbReference type="PANTHER" id="PTHR23416:SF23">
    <property type="entry name" value="ACETYLTRANSFERASE C18B11.09C-RELATED"/>
    <property type="match status" value="1"/>
</dbReference>
<proteinExistence type="inferred from homology"/>
<dbReference type="PANTHER" id="PTHR23416">
    <property type="entry name" value="SIALIC ACID SYNTHASE-RELATED"/>
    <property type="match status" value="1"/>
</dbReference>
<dbReference type="GO" id="GO:0008374">
    <property type="term" value="F:O-acyltransferase activity"/>
    <property type="evidence" value="ECO:0007669"/>
    <property type="project" value="TreeGrafter"/>
</dbReference>
<keyword evidence="4 5" id="KW-0012">Acyltransferase</keyword>
<keyword evidence="2 5" id="KW-0808">Transferase</keyword>
<dbReference type="Gene3D" id="2.160.10.10">
    <property type="entry name" value="Hexapeptide repeat proteins"/>
    <property type="match status" value="1"/>
</dbReference>
<keyword evidence="3" id="KW-0677">Repeat</keyword>
<dbReference type="PROSITE" id="PS00101">
    <property type="entry name" value="HEXAPEP_TRANSFERASES"/>
    <property type="match status" value="1"/>
</dbReference>
<evidence type="ECO:0000313" key="6">
    <source>
        <dbReference type="Proteomes" id="UP000307602"/>
    </source>
</evidence>
<dbReference type="InterPro" id="IPR018357">
    <property type="entry name" value="Hexapep_transf_CS"/>
</dbReference>
<keyword evidence="6" id="KW-1185">Reference proteome</keyword>
<evidence type="ECO:0000256" key="4">
    <source>
        <dbReference type="ARBA" id="ARBA00023315"/>
    </source>
</evidence>
<dbReference type="InterPro" id="IPR001451">
    <property type="entry name" value="Hexapep"/>
</dbReference>
<comment type="caution">
    <text evidence="5">The sequence shown here is derived from an EMBL/GenBank/DDBJ whole genome shotgun (WGS) entry which is preliminary data.</text>
</comment>
<dbReference type="CDD" id="cd04647">
    <property type="entry name" value="LbH_MAT_like"/>
    <property type="match status" value="1"/>
</dbReference>
<dbReference type="Pfam" id="PF00132">
    <property type="entry name" value="Hexapep"/>
    <property type="match status" value="1"/>
</dbReference>
<gene>
    <name evidence="5" type="ORF">EM932_02480</name>
</gene>
<dbReference type="EMBL" id="SRSO01000002">
    <property type="protein sequence ID" value="TGV04409.1"/>
    <property type="molecule type" value="Genomic_DNA"/>
</dbReference>